<name>A0ABY4IVR9_9MICO</name>
<protein>
    <submittedName>
        <fullName evidence="3">Histidine phosphatase family protein</fullName>
    </submittedName>
</protein>
<dbReference type="InterPro" id="IPR029033">
    <property type="entry name" value="His_PPase_superfam"/>
</dbReference>
<accession>A0ABY4IVR9</accession>
<dbReference type="PANTHER" id="PTHR48100:SF1">
    <property type="entry name" value="HISTIDINE PHOSPHATASE FAMILY PROTEIN-RELATED"/>
    <property type="match status" value="1"/>
</dbReference>
<dbReference type="Gene3D" id="3.40.50.1240">
    <property type="entry name" value="Phosphoglycerate mutase-like"/>
    <property type="match status" value="1"/>
</dbReference>
<dbReference type="CDD" id="cd07067">
    <property type="entry name" value="HP_PGM_like"/>
    <property type="match status" value="1"/>
</dbReference>
<proteinExistence type="predicted"/>
<evidence type="ECO:0000313" key="3">
    <source>
        <dbReference type="EMBL" id="UPL15578.1"/>
    </source>
</evidence>
<keyword evidence="4" id="KW-1185">Reference proteome</keyword>
<keyword evidence="1" id="KW-0324">Glycolysis</keyword>
<dbReference type="InterPro" id="IPR013078">
    <property type="entry name" value="His_Pase_superF_clade-1"/>
</dbReference>
<dbReference type="SUPFAM" id="SSF53254">
    <property type="entry name" value="Phosphoglycerate mutase-like"/>
    <property type="match status" value="1"/>
</dbReference>
<organism evidence="3 4">
    <name type="scientific">Microbacterium galbinum</name>
    <dbReference type="NCBI Taxonomy" id="2851646"/>
    <lineage>
        <taxon>Bacteria</taxon>
        <taxon>Bacillati</taxon>
        <taxon>Actinomycetota</taxon>
        <taxon>Actinomycetes</taxon>
        <taxon>Micrococcales</taxon>
        <taxon>Microbacteriaceae</taxon>
        <taxon>Microbacterium</taxon>
    </lineage>
</organism>
<dbReference type="PROSITE" id="PS00175">
    <property type="entry name" value="PG_MUTASE"/>
    <property type="match status" value="1"/>
</dbReference>
<reference evidence="3 4" key="1">
    <citation type="submission" date="2021-06" db="EMBL/GenBank/DDBJ databases">
        <title>Genome-based taxonomic framework of Microbacterium strains isolated from marine environment, the description of four new species and reclassification of four preexisting species.</title>
        <authorList>
            <person name="Lee S.D."/>
            <person name="Kim S.-M."/>
            <person name="Byeon Y.-S."/>
            <person name="Yang H.L."/>
            <person name="Kim I.S."/>
        </authorList>
    </citation>
    <scope>NUCLEOTIDE SEQUENCE [LARGE SCALE GENOMIC DNA]</scope>
    <source>
        <strain evidence="3 4">SSW1-36</strain>
    </source>
</reference>
<evidence type="ECO:0000313" key="4">
    <source>
        <dbReference type="Proteomes" id="UP000831963"/>
    </source>
</evidence>
<sequence length="195" mass="21017">MTLLTLVRHGQTDWNLARRIQGSTDIPLNDTGRADARWAAGRLADGVHHTIYASPLKRAHETAEIIAAELGLDAPALDADLREREFGEGEGMLVADYLETYGDWDAEVPGAETLQGVADRALRALDRIALDARRRSAPLAESVIVVAHGGVIRSLIDHVSGGTLPRVGDIIRNGSATRFEASPGSLRLLEETVLL</sequence>
<dbReference type="InterPro" id="IPR001345">
    <property type="entry name" value="PG/BPGM_mutase_AS"/>
</dbReference>
<keyword evidence="2" id="KW-0413">Isomerase</keyword>
<gene>
    <name evidence="3" type="ORF">KV396_14310</name>
</gene>
<evidence type="ECO:0000256" key="2">
    <source>
        <dbReference type="ARBA" id="ARBA00023235"/>
    </source>
</evidence>
<dbReference type="EMBL" id="CP078077">
    <property type="protein sequence ID" value="UPL15578.1"/>
    <property type="molecule type" value="Genomic_DNA"/>
</dbReference>
<dbReference type="RefSeq" id="WP_247956140.1">
    <property type="nucleotide sequence ID" value="NZ_CP078077.1"/>
</dbReference>
<dbReference type="InterPro" id="IPR050275">
    <property type="entry name" value="PGM_Phosphatase"/>
</dbReference>
<evidence type="ECO:0000256" key="1">
    <source>
        <dbReference type="ARBA" id="ARBA00023152"/>
    </source>
</evidence>
<dbReference type="PANTHER" id="PTHR48100">
    <property type="entry name" value="BROAD-SPECIFICITY PHOSPHATASE YOR283W-RELATED"/>
    <property type="match status" value="1"/>
</dbReference>
<dbReference type="Proteomes" id="UP000831963">
    <property type="component" value="Chromosome"/>
</dbReference>
<dbReference type="SMART" id="SM00855">
    <property type="entry name" value="PGAM"/>
    <property type="match status" value="1"/>
</dbReference>
<dbReference type="Pfam" id="PF00300">
    <property type="entry name" value="His_Phos_1"/>
    <property type="match status" value="1"/>
</dbReference>